<evidence type="ECO:0000313" key="2">
    <source>
        <dbReference type="EMBL" id="SVC23969.1"/>
    </source>
</evidence>
<proteinExistence type="predicted"/>
<dbReference type="PANTHER" id="PTHR36919">
    <property type="entry name" value="BLR1215 PROTEIN"/>
    <property type="match status" value="1"/>
</dbReference>
<accession>A0A382KIB2</accession>
<dbReference type="PANTHER" id="PTHR36919:SF2">
    <property type="entry name" value="BLL6627 PROTEIN"/>
    <property type="match status" value="1"/>
</dbReference>
<reference evidence="2" key="1">
    <citation type="submission" date="2018-05" db="EMBL/GenBank/DDBJ databases">
        <authorList>
            <person name="Lanie J.A."/>
            <person name="Ng W.-L."/>
            <person name="Kazmierczak K.M."/>
            <person name="Andrzejewski T.M."/>
            <person name="Davidsen T.M."/>
            <person name="Wayne K.J."/>
            <person name="Tettelin H."/>
            <person name="Glass J.I."/>
            <person name="Rusch D."/>
            <person name="Podicherti R."/>
            <person name="Tsui H.-C.T."/>
            <person name="Winkler M.E."/>
        </authorList>
    </citation>
    <scope>NUCLEOTIDE SEQUENCE</scope>
</reference>
<gene>
    <name evidence="2" type="ORF">METZ01_LOCUS276823</name>
</gene>
<dbReference type="EMBL" id="UINC01080744">
    <property type="protein sequence ID" value="SVC23969.1"/>
    <property type="molecule type" value="Genomic_DNA"/>
</dbReference>
<dbReference type="Pfam" id="PF09917">
    <property type="entry name" value="DUF2147"/>
    <property type="match status" value="1"/>
</dbReference>
<name>A0A382KIB2_9ZZZZ</name>
<dbReference type="AlphaFoldDB" id="A0A382KIB2"/>
<dbReference type="Gene3D" id="2.40.128.520">
    <property type="match status" value="1"/>
</dbReference>
<organism evidence="2">
    <name type="scientific">marine metagenome</name>
    <dbReference type="NCBI Taxonomy" id="408172"/>
    <lineage>
        <taxon>unclassified sequences</taxon>
        <taxon>metagenomes</taxon>
        <taxon>ecological metagenomes</taxon>
    </lineage>
</organism>
<protein>
    <recommendedName>
        <fullName evidence="1">DUF2147 domain-containing protein</fullName>
    </recommendedName>
</protein>
<sequence length="160" mass="17986">MRKARLFLLIILLNIQLLEGLEKTIIGYWLTSESVVEVGSCGDQICAEIVHLLVEEGIDPKSVLDENNVNANLRSRLLIGINLLEGFNNKIDSDNSIKGGKIYNPRDGRFYKSKLKLLNNGNLKVEGCLLFFCDGEEWRPLTVTLNEDGSHSAEIKNRLQ</sequence>
<dbReference type="InterPro" id="IPR019223">
    <property type="entry name" value="DUF2147"/>
</dbReference>
<evidence type="ECO:0000259" key="1">
    <source>
        <dbReference type="Pfam" id="PF09917"/>
    </source>
</evidence>
<feature type="domain" description="DUF2147" evidence="1">
    <location>
        <begin position="27"/>
        <end position="138"/>
    </location>
</feature>